<dbReference type="InterPro" id="IPR036638">
    <property type="entry name" value="HLH_DNA-bd_sf"/>
</dbReference>
<dbReference type="Pfam" id="PF00010">
    <property type="entry name" value="HLH"/>
    <property type="match status" value="1"/>
</dbReference>
<evidence type="ECO:0000259" key="3">
    <source>
        <dbReference type="PROSITE" id="PS50888"/>
    </source>
</evidence>
<dbReference type="InterPro" id="IPR011598">
    <property type="entry name" value="bHLH_dom"/>
</dbReference>
<feature type="region of interest" description="Disordered" evidence="2">
    <location>
        <begin position="1"/>
        <end position="121"/>
    </location>
</feature>
<keyword evidence="5" id="KW-1185">Reference proteome</keyword>
<evidence type="ECO:0000313" key="4">
    <source>
        <dbReference type="EMBL" id="KAK3335821.1"/>
    </source>
</evidence>
<feature type="compositionally biased region" description="Low complexity" evidence="2">
    <location>
        <begin position="24"/>
        <end position="36"/>
    </location>
</feature>
<feature type="domain" description="BHLH" evidence="3">
    <location>
        <begin position="107"/>
        <end position="178"/>
    </location>
</feature>
<evidence type="ECO:0000256" key="2">
    <source>
        <dbReference type="SAM" id="MobiDB-lite"/>
    </source>
</evidence>
<accession>A0AAE0MKD2</accession>
<protein>
    <recommendedName>
        <fullName evidence="3">BHLH domain-containing protein</fullName>
    </recommendedName>
</protein>
<feature type="coiled-coil region" evidence="1">
    <location>
        <begin position="168"/>
        <end position="195"/>
    </location>
</feature>
<sequence>MQTDNLRDRDLVLDQGQTRAASESSMRSNCTASSSSSRRDTALSDSTKPPSPTKKRRASKKPTSDQSPPASSQPLGSGSTLRTATRINRRGPEPRNTKPGESFQEQRARTTHNQVEKQYRNRLHRQFERLLNVLPDGDLDPESGSSMASPNVGGRQGHQRRLSKAEVLDKACQRILFLESDAAKLRREREELAMALEDGKAGSPPDTV</sequence>
<reference evidence="4" key="1">
    <citation type="journal article" date="2023" name="Mol. Phylogenet. Evol.">
        <title>Genome-scale phylogeny and comparative genomics of the fungal order Sordariales.</title>
        <authorList>
            <person name="Hensen N."/>
            <person name="Bonometti L."/>
            <person name="Westerberg I."/>
            <person name="Brannstrom I.O."/>
            <person name="Guillou S."/>
            <person name="Cros-Aarteil S."/>
            <person name="Calhoun S."/>
            <person name="Haridas S."/>
            <person name="Kuo A."/>
            <person name="Mondo S."/>
            <person name="Pangilinan J."/>
            <person name="Riley R."/>
            <person name="LaButti K."/>
            <person name="Andreopoulos B."/>
            <person name="Lipzen A."/>
            <person name="Chen C."/>
            <person name="Yan M."/>
            <person name="Daum C."/>
            <person name="Ng V."/>
            <person name="Clum A."/>
            <person name="Steindorff A."/>
            <person name="Ohm R.A."/>
            <person name="Martin F."/>
            <person name="Silar P."/>
            <person name="Natvig D.O."/>
            <person name="Lalanne C."/>
            <person name="Gautier V."/>
            <person name="Ament-Velasquez S.L."/>
            <person name="Kruys A."/>
            <person name="Hutchinson M.I."/>
            <person name="Powell A.J."/>
            <person name="Barry K."/>
            <person name="Miller A.N."/>
            <person name="Grigoriev I.V."/>
            <person name="Debuchy R."/>
            <person name="Gladieux P."/>
            <person name="Hiltunen Thoren M."/>
            <person name="Johannesson H."/>
        </authorList>
    </citation>
    <scope>NUCLEOTIDE SEQUENCE</scope>
    <source>
        <strain evidence="4">SMH4131-1</strain>
    </source>
</reference>
<feature type="compositionally biased region" description="Basic and acidic residues" evidence="2">
    <location>
        <begin position="90"/>
        <end position="119"/>
    </location>
</feature>
<dbReference type="GO" id="GO:0046983">
    <property type="term" value="F:protein dimerization activity"/>
    <property type="evidence" value="ECO:0007669"/>
    <property type="project" value="InterPro"/>
</dbReference>
<feature type="region of interest" description="Disordered" evidence="2">
    <location>
        <begin position="134"/>
        <end position="160"/>
    </location>
</feature>
<dbReference type="Gene3D" id="4.10.280.10">
    <property type="entry name" value="Helix-loop-helix DNA-binding domain"/>
    <property type="match status" value="1"/>
</dbReference>
<dbReference type="AlphaFoldDB" id="A0AAE0MKD2"/>
<feature type="compositionally biased region" description="Basic and acidic residues" evidence="2">
    <location>
        <begin position="1"/>
        <end position="12"/>
    </location>
</feature>
<feature type="compositionally biased region" description="Polar residues" evidence="2">
    <location>
        <begin position="64"/>
        <end position="86"/>
    </location>
</feature>
<organism evidence="4 5">
    <name type="scientific">Cercophora scortea</name>
    <dbReference type="NCBI Taxonomy" id="314031"/>
    <lineage>
        <taxon>Eukaryota</taxon>
        <taxon>Fungi</taxon>
        <taxon>Dikarya</taxon>
        <taxon>Ascomycota</taxon>
        <taxon>Pezizomycotina</taxon>
        <taxon>Sordariomycetes</taxon>
        <taxon>Sordariomycetidae</taxon>
        <taxon>Sordariales</taxon>
        <taxon>Lasiosphaeriaceae</taxon>
        <taxon>Cercophora</taxon>
    </lineage>
</organism>
<dbReference type="PROSITE" id="PS50888">
    <property type="entry name" value="BHLH"/>
    <property type="match status" value="1"/>
</dbReference>
<evidence type="ECO:0000313" key="5">
    <source>
        <dbReference type="Proteomes" id="UP001286456"/>
    </source>
</evidence>
<gene>
    <name evidence="4" type="ORF">B0T19DRAFT_19464</name>
</gene>
<dbReference type="EMBL" id="JAUEPO010000001">
    <property type="protein sequence ID" value="KAK3335821.1"/>
    <property type="molecule type" value="Genomic_DNA"/>
</dbReference>
<comment type="caution">
    <text evidence="4">The sequence shown here is derived from an EMBL/GenBank/DDBJ whole genome shotgun (WGS) entry which is preliminary data.</text>
</comment>
<evidence type="ECO:0000256" key="1">
    <source>
        <dbReference type="SAM" id="Coils"/>
    </source>
</evidence>
<dbReference type="SMART" id="SM00353">
    <property type="entry name" value="HLH"/>
    <property type="match status" value="1"/>
</dbReference>
<dbReference type="Proteomes" id="UP001286456">
    <property type="component" value="Unassembled WGS sequence"/>
</dbReference>
<dbReference type="SUPFAM" id="SSF47459">
    <property type="entry name" value="HLH, helix-loop-helix DNA-binding domain"/>
    <property type="match status" value="1"/>
</dbReference>
<name>A0AAE0MKD2_9PEZI</name>
<reference evidence="4" key="2">
    <citation type="submission" date="2023-06" db="EMBL/GenBank/DDBJ databases">
        <authorList>
            <consortium name="Lawrence Berkeley National Laboratory"/>
            <person name="Haridas S."/>
            <person name="Hensen N."/>
            <person name="Bonometti L."/>
            <person name="Westerberg I."/>
            <person name="Brannstrom I.O."/>
            <person name="Guillou S."/>
            <person name="Cros-Aarteil S."/>
            <person name="Calhoun S."/>
            <person name="Kuo A."/>
            <person name="Mondo S."/>
            <person name="Pangilinan J."/>
            <person name="Riley R."/>
            <person name="Labutti K."/>
            <person name="Andreopoulos B."/>
            <person name="Lipzen A."/>
            <person name="Chen C."/>
            <person name="Yanf M."/>
            <person name="Daum C."/>
            <person name="Ng V."/>
            <person name="Clum A."/>
            <person name="Steindorff A."/>
            <person name="Ohm R."/>
            <person name="Martin F."/>
            <person name="Silar P."/>
            <person name="Natvig D."/>
            <person name="Lalanne C."/>
            <person name="Gautier V."/>
            <person name="Ament-Velasquez S.L."/>
            <person name="Kruys A."/>
            <person name="Hutchinson M.I."/>
            <person name="Powell A.J."/>
            <person name="Barry K."/>
            <person name="Miller A.N."/>
            <person name="Grigoriev I.V."/>
            <person name="Debuchy R."/>
            <person name="Gladieux P."/>
            <person name="Thoren M.H."/>
            <person name="Johannesson H."/>
        </authorList>
    </citation>
    <scope>NUCLEOTIDE SEQUENCE</scope>
    <source>
        <strain evidence="4">SMH4131-1</strain>
    </source>
</reference>
<proteinExistence type="predicted"/>
<keyword evidence="1" id="KW-0175">Coiled coil</keyword>